<evidence type="ECO:0000256" key="6">
    <source>
        <dbReference type="ARBA" id="ARBA00022833"/>
    </source>
</evidence>
<dbReference type="Proteomes" id="UP001345013">
    <property type="component" value="Unassembled WGS sequence"/>
</dbReference>
<keyword evidence="4 12" id="KW-0863">Zinc-finger</keyword>
<evidence type="ECO:0000259" key="14">
    <source>
        <dbReference type="PROSITE" id="PS51479"/>
    </source>
</evidence>
<evidence type="ECO:0000256" key="8">
    <source>
        <dbReference type="ARBA" id="ARBA00023242"/>
    </source>
</evidence>
<evidence type="ECO:0000256" key="12">
    <source>
        <dbReference type="RuleBase" id="RU367080"/>
    </source>
</evidence>
<evidence type="ECO:0000256" key="10">
    <source>
        <dbReference type="ARBA" id="ARBA00048336"/>
    </source>
</evidence>
<name>A0ABR0K1B5_9EURO</name>
<evidence type="ECO:0000256" key="7">
    <source>
        <dbReference type="ARBA" id="ARBA00022912"/>
    </source>
</evidence>
<feature type="region of interest" description="Disordered" evidence="13">
    <location>
        <begin position="1"/>
        <end position="32"/>
    </location>
</feature>
<accession>A0ABR0K1B5</accession>
<dbReference type="PANTHER" id="PTHR14732">
    <property type="entry name" value="RNA POLYMERASE II SUBUNIT B1 CTD PHOSPHATASE RPAP2-RELATED"/>
    <property type="match status" value="1"/>
</dbReference>
<comment type="similarity">
    <text evidence="2 11 12">Belongs to the RPAP2 family.</text>
</comment>
<keyword evidence="7 12" id="KW-0904">Protein phosphatase</keyword>
<dbReference type="Pfam" id="PF04181">
    <property type="entry name" value="RPAP2_Rtr1"/>
    <property type="match status" value="1"/>
</dbReference>
<dbReference type="InterPro" id="IPR038534">
    <property type="entry name" value="Rtr1/RPAP2_sf"/>
</dbReference>
<comment type="subcellular location">
    <subcellularLocation>
        <location evidence="1 12">Nucleus</location>
    </subcellularLocation>
</comment>
<feature type="domain" description="RTR1-type" evidence="14">
    <location>
        <begin position="89"/>
        <end position="171"/>
    </location>
</feature>
<keyword evidence="6 12" id="KW-0862">Zinc</keyword>
<sequence length="264" mass="29545">MSGFQSKEAGAVPASKGAKEIKDTLASGDGEAREARIREVAMRHALSIQEKKNLQGKVLDMILTAYDLPSPATTDPAHPDSTDAITFRDCLRIWRPSDLDELVQERNLVDRCGYALCRRAKQKQRPTKVWDKKQGTFVDKPFDLRWCSNECKERNDFVRRQLGTDPAWLRQEQNQGIALLTDSQSYGKPDDPLSTRQQQKNVTTQAALALERGQTNATQLEDIPIREKATTAEPEPPTFTPQLTVSDVLEGMPLRQTGNNLRGG</sequence>
<dbReference type="Gene3D" id="1.25.40.820">
    <property type="match status" value="1"/>
</dbReference>
<evidence type="ECO:0000256" key="3">
    <source>
        <dbReference type="ARBA" id="ARBA00022723"/>
    </source>
</evidence>
<evidence type="ECO:0000256" key="4">
    <source>
        <dbReference type="ARBA" id="ARBA00022771"/>
    </source>
</evidence>
<evidence type="ECO:0000313" key="16">
    <source>
        <dbReference type="Proteomes" id="UP001345013"/>
    </source>
</evidence>
<protein>
    <recommendedName>
        <fullName evidence="12">RNA polymerase II subunit B1 CTD phosphatase RPAP2 homolog</fullName>
        <ecNumber evidence="12">3.1.3.16</ecNumber>
    </recommendedName>
</protein>
<evidence type="ECO:0000256" key="2">
    <source>
        <dbReference type="ARBA" id="ARBA00005676"/>
    </source>
</evidence>
<keyword evidence="8 12" id="KW-0539">Nucleus</keyword>
<proteinExistence type="inferred from homology"/>
<gene>
    <name evidence="15" type="ORF">LTR24_008611</name>
</gene>
<evidence type="ECO:0000256" key="5">
    <source>
        <dbReference type="ARBA" id="ARBA00022801"/>
    </source>
</evidence>
<dbReference type="PANTHER" id="PTHR14732:SF0">
    <property type="entry name" value="RNA POLYMERASE II SUBUNIT B1 CTD PHOSPHATASE RPAP2-RELATED"/>
    <property type="match status" value="1"/>
</dbReference>
<keyword evidence="16" id="KW-1185">Reference proteome</keyword>
<dbReference type="EC" id="3.1.3.16" evidence="12"/>
<keyword evidence="3 12" id="KW-0479">Metal-binding</keyword>
<comment type="caution">
    <text evidence="15">The sequence shown here is derived from an EMBL/GenBank/DDBJ whole genome shotgun (WGS) entry which is preliminary data.</text>
</comment>
<organism evidence="15 16">
    <name type="scientific">Lithohypha guttulata</name>
    <dbReference type="NCBI Taxonomy" id="1690604"/>
    <lineage>
        <taxon>Eukaryota</taxon>
        <taxon>Fungi</taxon>
        <taxon>Dikarya</taxon>
        <taxon>Ascomycota</taxon>
        <taxon>Pezizomycotina</taxon>
        <taxon>Eurotiomycetes</taxon>
        <taxon>Chaetothyriomycetidae</taxon>
        <taxon>Chaetothyriales</taxon>
        <taxon>Trichomeriaceae</taxon>
        <taxon>Lithohypha</taxon>
    </lineage>
</organism>
<reference evidence="15 16" key="1">
    <citation type="submission" date="2023-08" db="EMBL/GenBank/DDBJ databases">
        <title>Black Yeasts Isolated from many extreme environments.</title>
        <authorList>
            <person name="Coleine C."/>
            <person name="Stajich J.E."/>
            <person name="Selbmann L."/>
        </authorList>
    </citation>
    <scope>NUCLEOTIDE SEQUENCE [LARGE SCALE GENOMIC DNA]</scope>
    <source>
        <strain evidence="15 16">CCFEE 5885</strain>
    </source>
</reference>
<dbReference type="EMBL" id="JAVRRG010000154">
    <property type="protein sequence ID" value="KAK5080202.1"/>
    <property type="molecule type" value="Genomic_DNA"/>
</dbReference>
<comment type="catalytic activity">
    <reaction evidence="9 12">
        <text>O-phospho-L-seryl-[protein] + H2O = L-seryl-[protein] + phosphate</text>
        <dbReference type="Rhea" id="RHEA:20629"/>
        <dbReference type="Rhea" id="RHEA-COMP:9863"/>
        <dbReference type="Rhea" id="RHEA-COMP:11604"/>
        <dbReference type="ChEBI" id="CHEBI:15377"/>
        <dbReference type="ChEBI" id="CHEBI:29999"/>
        <dbReference type="ChEBI" id="CHEBI:43474"/>
        <dbReference type="ChEBI" id="CHEBI:83421"/>
        <dbReference type="EC" id="3.1.3.16"/>
    </reaction>
</comment>
<comment type="catalytic activity">
    <reaction evidence="10 12">
        <text>O-phospho-L-threonyl-[protein] + H2O = L-threonyl-[protein] + phosphate</text>
        <dbReference type="Rhea" id="RHEA:47004"/>
        <dbReference type="Rhea" id="RHEA-COMP:11060"/>
        <dbReference type="Rhea" id="RHEA-COMP:11605"/>
        <dbReference type="ChEBI" id="CHEBI:15377"/>
        <dbReference type="ChEBI" id="CHEBI:30013"/>
        <dbReference type="ChEBI" id="CHEBI:43474"/>
        <dbReference type="ChEBI" id="CHEBI:61977"/>
        <dbReference type="EC" id="3.1.3.16"/>
    </reaction>
</comment>
<keyword evidence="5 12" id="KW-0378">Hydrolase</keyword>
<dbReference type="InterPro" id="IPR039693">
    <property type="entry name" value="Rtr1/RPAP2"/>
</dbReference>
<evidence type="ECO:0000256" key="9">
    <source>
        <dbReference type="ARBA" id="ARBA00047761"/>
    </source>
</evidence>
<evidence type="ECO:0000256" key="1">
    <source>
        <dbReference type="ARBA" id="ARBA00004123"/>
    </source>
</evidence>
<evidence type="ECO:0000313" key="15">
    <source>
        <dbReference type="EMBL" id="KAK5080202.1"/>
    </source>
</evidence>
<dbReference type="PROSITE" id="PS51479">
    <property type="entry name" value="ZF_RTR1"/>
    <property type="match status" value="1"/>
</dbReference>
<evidence type="ECO:0000256" key="11">
    <source>
        <dbReference type="PROSITE-ProRule" id="PRU00812"/>
    </source>
</evidence>
<evidence type="ECO:0000256" key="13">
    <source>
        <dbReference type="SAM" id="MobiDB-lite"/>
    </source>
</evidence>
<comment type="function">
    <text evidence="12">Putative RNA polymerase II subunit B1 C-terminal domain (CTD) phosphatase involved in RNA polymerase II transcription regulation.</text>
</comment>
<dbReference type="InterPro" id="IPR007308">
    <property type="entry name" value="Rtr1/RPAP2_dom"/>
</dbReference>